<dbReference type="SUPFAM" id="SSF47413">
    <property type="entry name" value="lambda repressor-like DNA-binding domains"/>
    <property type="match status" value="1"/>
</dbReference>
<accession>A0A9X2ERD2</accession>
<dbReference type="Gene3D" id="1.10.260.40">
    <property type="entry name" value="lambda repressor-like DNA-binding domains"/>
    <property type="match status" value="1"/>
</dbReference>
<dbReference type="Proteomes" id="UP001139028">
    <property type="component" value="Unassembled WGS sequence"/>
</dbReference>
<protein>
    <submittedName>
        <fullName evidence="1">Helix-turn-helix domain-containing protein</fullName>
    </submittedName>
</protein>
<evidence type="ECO:0000313" key="1">
    <source>
        <dbReference type="EMBL" id="MCO1336414.1"/>
    </source>
</evidence>
<organism evidence="1 2">
    <name type="scientific">Microbulbifer okhotskensis</name>
    <dbReference type="NCBI Taxonomy" id="2926617"/>
    <lineage>
        <taxon>Bacteria</taxon>
        <taxon>Pseudomonadati</taxon>
        <taxon>Pseudomonadota</taxon>
        <taxon>Gammaproteobacteria</taxon>
        <taxon>Cellvibrionales</taxon>
        <taxon>Microbulbiferaceae</taxon>
        <taxon>Microbulbifer</taxon>
    </lineage>
</organism>
<dbReference type="InterPro" id="IPR001387">
    <property type="entry name" value="Cro/C1-type_HTH"/>
</dbReference>
<reference evidence="1" key="1">
    <citation type="journal article" date="2022" name="Arch. Microbiol.">
        <title>Microbulbifer okhotskensis sp. nov., isolated from a deep bottom sediment of the Okhotsk Sea.</title>
        <authorList>
            <person name="Romanenko L."/>
            <person name="Kurilenko V."/>
            <person name="Otstavnykh N."/>
            <person name="Velansky P."/>
            <person name="Isaeva M."/>
            <person name="Mikhailov V."/>
        </authorList>
    </citation>
    <scope>NUCLEOTIDE SEQUENCE</scope>
    <source>
        <strain evidence="1">OS29</strain>
    </source>
</reference>
<gene>
    <name evidence="1" type="ORF">MO867_18940</name>
</gene>
<dbReference type="AlphaFoldDB" id="A0A9X2ERD2"/>
<evidence type="ECO:0000313" key="2">
    <source>
        <dbReference type="Proteomes" id="UP001139028"/>
    </source>
</evidence>
<sequence>MKLKAGQRLQGMRELMGLTRDEFSDLLDIPWVRLRNVEQQKARMAEDEFAKIGQKFPEFMPWITYEGAIVVEDLRNSPEALCQLAAAKITAGQIPSGYFIHDKIK</sequence>
<dbReference type="InterPro" id="IPR010982">
    <property type="entry name" value="Lambda_DNA-bd_dom_sf"/>
</dbReference>
<proteinExistence type="predicted"/>
<dbReference type="RefSeq" id="WP_252472061.1">
    <property type="nucleotide sequence ID" value="NZ_JALBWM010000132.1"/>
</dbReference>
<dbReference type="GO" id="GO:0003677">
    <property type="term" value="F:DNA binding"/>
    <property type="evidence" value="ECO:0007669"/>
    <property type="project" value="InterPro"/>
</dbReference>
<name>A0A9X2ERD2_9GAMM</name>
<keyword evidence="2" id="KW-1185">Reference proteome</keyword>
<dbReference type="CDD" id="cd00093">
    <property type="entry name" value="HTH_XRE"/>
    <property type="match status" value="1"/>
</dbReference>
<comment type="caution">
    <text evidence="1">The sequence shown here is derived from an EMBL/GenBank/DDBJ whole genome shotgun (WGS) entry which is preliminary data.</text>
</comment>
<dbReference type="EMBL" id="JALBWM010000132">
    <property type="protein sequence ID" value="MCO1336414.1"/>
    <property type="molecule type" value="Genomic_DNA"/>
</dbReference>